<feature type="compositionally biased region" description="Low complexity" evidence="9">
    <location>
        <begin position="367"/>
        <end position="379"/>
    </location>
</feature>
<dbReference type="EMBL" id="JAQQWP010000009">
    <property type="protein sequence ID" value="KAK8101714.1"/>
    <property type="molecule type" value="Genomic_DNA"/>
</dbReference>
<keyword evidence="10" id="KW-1133">Transmembrane helix</keyword>
<dbReference type="Proteomes" id="UP001392437">
    <property type="component" value="Unassembled WGS sequence"/>
</dbReference>
<keyword evidence="8" id="KW-0449">Lipoprotein</keyword>
<feature type="region of interest" description="Disordered" evidence="9">
    <location>
        <begin position="125"/>
        <end position="173"/>
    </location>
</feature>
<gene>
    <name evidence="13" type="ORF">PG999_012088</name>
</gene>
<evidence type="ECO:0000256" key="1">
    <source>
        <dbReference type="ARBA" id="ARBA00004589"/>
    </source>
</evidence>
<reference evidence="13 14" key="1">
    <citation type="submission" date="2023-01" db="EMBL/GenBank/DDBJ databases">
        <title>Analysis of 21 Apiospora genomes using comparative genomics revels a genus with tremendous synthesis potential of carbohydrate active enzymes and secondary metabolites.</title>
        <authorList>
            <person name="Sorensen T."/>
        </authorList>
    </citation>
    <scope>NUCLEOTIDE SEQUENCE [LARGE SCALE GENOMIC DNA]</scope>
    <source>
        <strain evidence="13 14">CBS 117206</strain>
    </source>
</reference>
<evidence type="ECO:0000259" key="12">
    <source>
        <dbReference type="Pfam" id="PF05730"/>
    </source>
</evidence>
<feature type="domain" description="CFEM" evidence="12">
    <location>
        <begin position="35"/>
        <end position="101"/>
    </location>
</feature>
<evidence type="ECO:0000256" key="3">
    <source>
        <dbReference type="ARBA" id="ARBA00010031"/>
    </source>
</evidence>
<feature type="compositionally biased region" description="Gly residues" evidence="9">
    <location>
        <begin position="223"/>
        <end position="239"/>
    </location>
</feature>
<protein>
    <recommendedName>
        <fullName evidence="12">CFEM domain-containing protein</fullName>
    </recommendedName>
</protein>
<evidence type="ECO:0000313" key="13">
    <source>
        <dbReference type="EMBL" id="KAK8101714.1"/>
    </source>
</evidence>
<keyword evidence="5" id="KW-0336">GPI-anchor</keyword>
<feature type="compositionally biased region" description="Low complexity" evidence="9">
    <location>
        <begin position="125"/>
        <end position="158"/>
    </location>
</feature>
<feature type="region of interest" description="Disordered" evidence="9">
    <location>
        <begin position="215"/>
        <end position="394"/>
    </location>
</feature>
<evidence type="ECO:0000256" key="9">
    <source>
        <dbReference type="SAM" id="MobiDB-lite"/>
    </source>
</evidence>
<keyword evidence="10" id="KW-0812">Transmembrane</keyword>
<comment type="similarity">
    <text evidence="3">Belongs to the RBT5 family.</text>
</comment>
<evidence type="ECO:0000256" key="6">
    <source>
        <dbReference type="ARBA" id="ARBA00022729"/>
    </source>
</evidence>
<keyword evidence="14" id="KW-1185">Reference proteome</keyword>
<dbReference type="Pfam" id="PF05730">
    <property type="entry name" value="CFEM"/>
    <property type="match status" value="1"/>
</dbReference>
<evidence type="ECO:0000256" key="4">
    <source>
        <dbReference type="ARBA" id="ARBA00022525"/>
    </source>
</evidence>
<comment type="subcellular location">
    <subcellularLocation>
        <location evidence="1">Membrane</location>
        <topology evidence="1">Lipid-anchor</topology>
        <topology evidence="1">GPI-anchor</topology>
    </subcellularLocation>
    <subcellularLocation>
        <location evidence="2">Secreted</location>
    </subcellularLocation>
</comment>
<name>A0AAW0QPZ2_9PEZI</name>
<dbReference type="GO" id="GO:0005576">
    <property type="term" value="C:extracellular region"/>
    <property type="evidence" value="ECO:0007669"/>
    <property type="project" value="UniProtKB-SubCell"/>
</dbReference>
<keyword evidence="4" id="KW-0964">Secreted</keyword>
<evidence type="ECO:0000256" key="2">
    <source>
        <dbReference type="ARBA" id="ARBA00004613"/>
    </source>
</evidence>
<feature type="compositionally biased region" description="Polar residues" evidence="9">
    <location>
        <begin position="274"/>
        <end position="284"/>
    </location>
</feature>
<evidence type="ECO:0000256" key="10">
    <source>
        <dbReference type="SAM" id="Phobius"/>
    </source>
</evidence>
<dbReference type="AlphaFoldDB" id="A0AAW0QPZ2"/>
<feature type="chain" id="PRO_5043833310" description="CFEM domain-containing protein" evidence="11">
    <location>
        <begin position="30"/>
        <end position="394"/>
    </location>
</feature>
<evidence type="ECO:0000313" key="14">
    <source>
        <dbReference type="Proteomes" id="UP001392437"/>
    </source>
</evidence>
<dbReference type="GO" id="GO:0098552">
    <property type="term" value="C:side of membrane"/>
    <property type="evidence" value="ECO:0007669"/>
    <property type="project" value="UniProtKB-KW"/>
</dbReference>
<accession>A0AAW0QPZ2</accession>
<evidence type="ECO:0000256" key="8">
    <source>
        <dbReference type="ARBA" id="ARBA00023288"/>
    </source>
</evidence>
<proteinExistence type="inferred from homology"/>
<keyword evidence="7" id="KW-1015">Disulfide bond</keyword>
<evidence type="ECO:0000256" key="7">
    <source>
        <dbReference type="ARBA" id="ARBA00023157"/>
    </source>
</evidence>
<feature type="transmembrane region" description="Helical" evidence="10">
    <location>
        <begin position="184"/>
        <end position="205"/>
    </location>
</feature>
<keyword evidence="5" id="KW-0325">Glycoprotein</keyword>
<keyword evidence="6 11" id="KW-0732">Signal</keyword>
<dbReference type="InterPro" id="IPR008427">
    <property type="entry name" value="Extracellular_membr_CFEM_dom"/>
</dbReference>
<feature type="signal peptide" evidence="11">
    <location>
        <begin position="1"/>
        <end position="29"/>
    </location>
</feature>
<sequence length="394" mass="40290">MTAHSSPRCSPSALLAAWLCLNLAARAGALENDFSSYPSGAQRCLTQSADGSKCSGSTGAQLNACLCTNKGNFVYNTASCVARDSPADLDAVYSTLETNCAGTGVTLTVSRDAFMAKAKAATAATTTSAKPTKTKSPTATTDDGGSSTPATTTATTTTSDEEPNSSTTGSAIADKGTWSSTAKVGVGVGIGVGLSAIVLLAVLLCKRYRRGQLYKRQQQQQGGVAGGNVGPGPAGGPMNGSGYHQPGGPHPSYMGSTYGGDGSTVAGSIPMQHTGGSNSWNKPSPVSPMATPASTGGYWVPGHDGSNRNSLMPPQQYAHAQQGQPLLAELGGGQGHQDHHPSSPPVELPAQDYQPPPAELQSTSPRPHQSAQAPHQQQHTFSQPFSPRDFGRAH</sequence>
<feature type="compositionally biased region" description="Polar residues" evidence="9">
    <location>
        <begin position="307"/>
        <end position="324"/>
    </location>
</feature>
<organism evidence="13 14">
    <name type="scientific">Apiospora kogelbergensis</name>
    <dbReference type="NCBI Taxonomy" id="1337665"/>
    <lineage>
        <taxon>Eukaryota</taxon>
        <taxon>Fungi</taxon>
        <taxon>Dikarya</taxon>
        <taxon>Ascomycota</taxon>
        <taxon>Pezizomycotina</taxon>
        <taxon>Sordariomycetes</taxon>
        <taxon>Xylariomycetidae</taxon>
        <taxon>Amphisphaeriales</taxon>
        <taxon>Apiosporaceae</taxon>
        <taxon>Apiospora</taxon>
    </lineage>
</organism>
<keyword evidence="10" id="KW-0472">Membrane</keyword>
<comment type="caution">
    <text evidence="13">The sequence shown here is derived from an EMBL/GenBank/DDBJ whole genome shotgun (WGS) entry which is preliminary data.</text>
</comment>
<evidence type="ECO:0000256" key="5">
    <source>
        <dbReference type="ARBA" id="ARBA00022622"/>
    </source>
</evidence>
<evidence type="ECO:0000256" key="11">
    <source>
        <dbReference type="SAM" id="SignalP"/>
    </source>
</evidence>